<reference evidence="2" key="1">
    <citation type="journal article" date="2020" name="Nature">
        <title>Giant virus diversity and host interactions through global metagenomics.</title>
        <authorList>
            <person name="Schulz F."/>
            <person name="Roux S."/>
            <person name="Paez-Espino D."/>
            <person name="Jungbluth S."/>
            <person name="Walsh D.A."/>
            <person name="Denef V.J."/>
            <person name="McMahon K.D."/>
            <person name="Konstantinidis K.T."/>
            <person name="Eloe-Fadrosh E.A."/>
            <person name="Kyrpides N.C."/>
            <person name="Woyke T."/>
        </authorList>
    </citation>
    <scope>NUCLEOTIDE SEQUENCE</scope>
    <source>
        <strain evidence="2">GVMAG-M-3300024258-14</strain>
    </source>
</reference>
<dbReference type="AlphaFoldDB" id="A0A6C0IMR5"/>
<dbReference type="EMBL" id="MN740210">
    <property type="protein sequence ID" value="QHT93795.1"/>
    <property type="molecule type" value="Genomic_DNA"/>
</dbReference>
<feature type="compositionally biased region" description="Basic residues" evidence="1">
    <location>
        <begin position="108"/>
        <end position="146"/>
    </location>
</feature>
<evidence type="ECO:0000313" key="2">
    <source>
        <dbReference type="EMBL" id="QHT93795.1"/>
    </source>
</evidence>
<feature type="region of interest" description="Disordered" evidence="1">
    <location>
        <begin position="91"/>
        <end position="146"/>
    </location>
</feature>
<proteinExistence type="predicted"/>
<organism evidence="2">
    <name type="scientific">viral metagenome</name>
    <dbReference type="NCBI Taxonomy" id="1070528"/>
    <lineage>
        <taxon>unclassified sequences</taxon>
        <taxon>metagenomes</taxon>
        <taxon>organismal metagenomes</taxon>
    </lineage>
</organism>
<sequence>MSATEKHNSIRTIKYKNPSIEEMQEIIAEWNNNLKDPKQHYLINIGPNTEDNADFDKFSFLKNNMPPSLLDYIARNAEGYDRDKALENLPLSAQVYRDGQGGYEGGKSRRRRRKTKKKKTRKVKRKAKKTKNRRRKGKRKSKTRKH</sequence>
<accession>A0A6C0IMR5</accession>
<protein>
    <submittedName>
        <fullName evidence="2">Uncharacterized protein</fullName>
    </submittedName>
</protein>
<name>A0A6C0IMR5_9ZZZZ</name>
<evidence type="ECO:0000256" key="1">
    <source>
        <dbReference type="SAM" id="MobiDB-lite"/>
    </source>
</evidence>